<feature type="signal peptide" evidence="1">
    <location>
        <begin position="1"/>
        <end position="16"/>
    </location>
</feature>
<dbReference type="AlphaFoldDB" id="A0AAQ3NMH6"/>
<keyword evidence="1" id="KW-0732">Signal</keyword>
<sequence>MGWLWTFGCVSKGAWVSVMVVRSDCDVEGSYWVGIVRVDVWKWRMKCDGGGELISAFGDGFHFRGLGRLVMGVGNERGGAVVTLWPREGVVVFGSVVNSVDEERTGHETVGIIDNGEDLKSARRHHLPLEDSIGNTHLASLMGFFLFSRCSSKYCSHSSLILDATGDPPCRNNFVVAKETKSHCQSRTCLPPLGLRLPKTKLGLWASVETRLMGQAKLGLWARRNWAYGPGKTGLRGQHGNWAYGPAKLGLWANMEIGLMGQCRNWAYGLKLGLWARRNWAYGPGETGLMGQAKLGLGANMEIGLMGQCRNWAYGSGEAGLMGQHGNWAYGPTWKLGLGARRNWAYGPTWKLGLWANCRNWAYGPGETGLMGQCGNWAWWASVETGLMGQAKLGLWANMEIGLRGQAKLGLWANMEIGLMGQCGNWAWWASVETGLMGQAKLGLWANVEIGLGGPVMDLERMRAVQNGLESRDMHVGTVILKGDVICECRDKTRYAKNFAPGENSREIRKAAPVSRLCVDEFQGGDA</sequence>
<evidence type="ECO:0000313" key="3">
    <source>
        <dbReference type="Proteomes" id="UP001374535"/>
    </source>
</evidence>
<keyword evidence="3" id="KW-1185">Reference proteome</keyword>
<organism evidence="2 3">
    <name type="scientific">Vigna mungo</name>
    <name type="common">Black gram</name>
    <name type="synonym">Phaseolus mungo</name>
    <dbReference type="NCBI Taxonomy" id="3915"/>
    <lineage>
        <taxon>Eukaryota</taxon>
        <taxon>Viridiplantae</taxon>
        <taxon>Streptophyta</taxon>
        <taxon>Embryophyta</taxon>
        <taxon>Tracheophyta</taxon>
        <taxon>Spermatophyta</taxon>
        <taxon>Magnoliopsida</taxon>
        <taxon>eudicotyledons</taxon>
        <taxon>Gunneridae</taxon>
        <taxon>Pentapetalae</taxon>
        <taxon>rosids</taxon>
        <taxon>fabids</taxon>
        <taxon>Fabales</taxon>
        <taxon>Fabaceae</taxon>
        <taxon>Papilionoideae</taxon>
        <taxon>50 kb inversion clade</taxon>
        <taxon>NPAAA clade</taxon>
        <taxon>indigoferoid/millettioid clade</taxon>
        <taxon>Phaseoleae</taxon>
        <taxon>Vigna</taxon>
    </lineage>
</organism>
<evidence type="ECO:0000313" key="2">
    <source>
        <dbReference type="EMBL" id="WVZ13094.1"/>
    </source>
</evidence>
<reference evidence="2 3" key="1">
    <citation type="journal article" date="2023" name="Life. Sci Alliance">
        <title>Evolutionary insights into 3D genome organization and epigenetic landscape of Vigna mungo.</title>
        <authorList>
            <person name="Junaid A."/>
            <person name="Singh B."/>
            <person name="Bhatia S."/>
        </authorList>
    </citation>
    <scope>NUCLEOTIDE SEQUENCE [LARGE SCALE GENOMIC DNA]</scope>
    <source>
        <strain evidence="2">Urdbean</strain>
    </source>
</reference>
<gene>
    <name evidence="2" type="ORF">V8G54_017624</name>
</gene>
<proteinExistence type="predicted"/>
<accession>A0AAQ3NMH6</accession>
<feature type="chain" id="PRO_5042872187" evidence="1">
    <location>
        <begin position="17"/>
        <end position="527"/>
    </location>
</feature>
<dbReference type="Proteomes" id="UP001374535">
    <property type="component" value="Chromosome 5"/>
</dbReference>
<evidence type="ECO:0000256" key="1">
    <source>
        <dbReference type="SAM" id="SignalP"/>
    </source>
</evidence>
<protein>
    <submittedName>
        <fullName evidence="2">Uncharacterized protein</fullName>
    </submittedName>
</protein>
<name>A0AAQ3NMH6_VIGMU</name>
<dbReference type="EMBL" id="CP144696">
    <property type="protein sequence ID" value="WVZ13094.1"/>
    <property type="molecule type" value="Genomic_DNA"/>
</dbReference>